<dbReference type="GO" id="GO:0003700">
    <property type="term" value="F:DNA-binding transcription factor activity"/>
    <property type="evidence" value="ECO:0007669"/>
    <property type="project" value="InterPro"/>
</dbReference>
<dbReference type="GO" id="GO:0043565">
    <property type="term" value="F:sequence-specific DNA binding"/>
    <property type="evidence" value="ECO:0007669"/>
    <property type="project" value="InterPro"/>
</dbReference>
<dbReference type="SMART" id="SM00342">
    <property type="entry name" value="HTH_ARAC"/>
    <property type="match status" value="1"/>
</dbReference>
<keyword evidence="4" id="KW-1133">Transmembrane helix</keyword>
<dbReference type="PROSITE" id="PS00041">
    <property type="entry name" value="HTH_ARAC_FAMILY_1"/>
    <property type="match status" value="1"/>
</dbReference>
<dbReference type="EMBL" id="UGYW01000002">
    <property type="protein sequence ID" value="SUJ24476.1"/>
    <property type="molecule type" value="Genomic_DNA"/>
</dbReference>
<dbReference type="AlphaFoldDB" id="A0A380CPP5"/>
<dbReference type="Pfam" id="PF12833">
    <property type="entry name" value="HTH_18"/>
    <property type="match status" value="1"/>
</dbReference>
<evidence type="ECO:0000256" key="4">
    <source>
        <dbReference type="SAM" id="Phobius"/>
    </source>
</evidence>
<evidence type="ECO:0000256" key="1">
    <source>
        <dbReference type="ARBA" id="ARBA00023015"/>
    </source>
</evidence>
<accession>A0A380CPP5</accession>
<feature type="transmembrane region" description="Helical" evidence="4">
    <location>
        <begin position="6"/>
        <end position="24"/>
    </location>
</feature>
<evidence type="ECO:0000256" key="2">
    <source>
        <dbReference type="ARBA" id="ARBA00023125"/>
    </source>
</evidence>
<protein>
    <submittedName>
        <fullName evidence="6">Transcriptional activator FtrA</fullName>
    </submittedName>
</protein>
<gene>
    <name evidence="6" type="ORF">NCTC11388_03562</name>
</gene>
<feature type="transmembrane region" description="Helical" evidence="4">
    <location>
        <begin position="158"/>
        <end position="182"/>
    </location>
</feature>
<evidence type="ECO:0000313" key="6">
    <source>
        <dbReference type="EMBL" id="SUJ24476.1"/>
    </source>
</evidence>
<evidence type="ECO:0000313" key="7">
    <source>
        <dbReference type="Proteomes" id="UP000254893"/>
    </source>
</evidence>
<dbReference type="Proteomes" id="UP000254893">
    <property type="component" value="Unassembled WGS sequence"/>
</dbReference>
<proteinExistence type="predicted"/>
<keyword evidence="4" id="KW-0472">Membrane</keyword>
<dbReference type="InterPro" id="IPR018060">
    <property type="entry name" value="HTH_AraC"/>
</dbReference>
<keyword evidence="2" id="KW-0238">DNA-binding</keyword>
<dbReference type="SUPFAM" id="SSF46689">
    <property type="entry name" value="Homeodomain-like"/>
    <property type="match status" value="1"/>
</dbReference>
<feature type="transmembrane region" description="Helical" evidence="4">
    <location>
        <begin position="91"/>
        <end position="114"/>
    </location>
</feature>
<dbReference type="PANTHER" id="PTHR43280:SF2">
    <property type="entry name" value="HTH-TYPE TRANSCRIPTIONAL REGULATOR EXSA"/>
    <property type="match status" value="1"/>
</dbReference>
<feature type="transmembrane region" description="Helical" evidence="4">
    <location>
        <begin position="194"/>
        <end position="215"/>
    </location>
</feature>
<evidence type="ECO:0000256" key="3">
    <source>
        <dbReference type="ARBA" id="ARBA00023163"/>
    </source>
</evidence>
<keyword evidence="1" id="KW-0805">Transcription regulation</keyword>
<feature type="transmembrane region" description="Helical" evidence="4">
    <location>
        <begin position="36"/>
        <end position="55"/>
    </location>
</feature>
<dbReference type="InterPro" id="IPR018062">
    <property type="entry name" value="HTH_AraC-typ_CS"/>
</dbReference>
<organism evidence="6 7">
    <name type="scientific">Sphingobacterium spiritivorum</name>
    <name type="common">Flavobacterium spiritivorum</name>
    <dbReference type="NCBI Taxonomy" id="258"/>
    <lineage>
        <taxon>Bacteria</taxon>
        <taxon>Pseudomonadati</taxon>
        <taxon>Bacteroidota</taxon>
        <taxon>Sphingobacteriia</taxon>
        <taxon>Sphingobacteriales</taxon>
        <taxon>Sphingobacteriaceae</taxon>
        <taxon>Sphingobacterium</taxon>
    </lineage>
</organism>
<dbReference type="RefSeq" id="WP_115171023.1">
    <property type="nucleotide sequence ID" value="NZ_UGYW01000002.1"/>
</dbReference>
<evidence type="ECO:0000259" key="5">
    <source>
        <dbReference type="PROSITE" id="PS01124"/>
    </source>
</evidence>
<dbReference type="PANTHER" id="PTHR43280">
    <property type="entry name" value="ARAC-FAMILY TRANSCRIPTIONAL REGULATOR"/>
    <property type="match status" value="1"/>
</dbReference>
<keyword evidence="3" id="KW-0804">Transcription</keyword>
<sequence>MIATILFTAILLMAGVTLGFILFTKSTAFIDQVTQSILVIFIFYTLFTVVCSYIYPSLSYIDKASPLLWIFGPCGYLRFKATERTRWSKNDIWHLLPLMLMLPFYFLFVSSASFRNDYGYIYYSVLYTGTACIWFVYALPIIFSLGRKTETPVDSNAYLDYISVILLFILAFFMMSVAYNYIVYKQDAVSSLSGLLLFFAMFIGVSAAYLHYFYLLMQQKRQSDTADHIRQPGGSKMPNKYPDEEDRKLWIQRIDEYLLPERYLDMRFNMLKMSKNLKIPKEQLLLIFEQHYGQSFITYINQLRVNYACGMLADQDFNLSMEQLAAHCGFRSKASFYRCFRDEQSCTPLMFRERQLKNQLV</sequence>
<name>A0A380CPP5_SPHSI</name>
<dbReference type="PROSITE" id="PS01124">
    <property type="entry name" value="HTH_ARAC_FAMILY_2"/>
    <property type="match status" value="1"/>
</dbReference>
<reference evidence="6 7" key="1">
    <citation type="submission" date="2018-06" db="EMBL/GenBank/DDBJ databases">
        <authorList>
            <consortium name="Pathogen Informatics"/>
            <person name="Doyle S."/>
        </authorList>
    </citation>
    <scope>NUCLEOTIDE SEQUENCE [LARGE SCALE GENOMIC DNA]</scope>
    <source>
        <strain evidence="6 7">NCTC11388</strain>
    </source>
</reference>
<feature type="transmembrane region" description="Helical" evidence="4">
    <location>
        <begin position="120"/>
        <end position="146"/>
    </location>
</feature>
<dbReference type="Gene3D" id="1.10.10.60">
    <property type="entry name" value="Homeodomain-like"/>
    <property type="match status" value="1"/>
</dbReference>
<dbReference type="InterPro" id="IPR009057">
    <property type="entry name" value="Homeodomain-like_sf"/>
</dbReference>
<feature type="domain" description="HTH araC/xylS-type" evidence="5">
    <location>
        <begin position="252"/>
        <end position="354"/>
    </location>
</feature>
<keyword evidence="4" id="KW-0812">Transmembrane</keyword>